<evidence type="ECO:0000313" key="3">
    <source>
        <dbReference type="Proteomes" id="UP000002217"/>
    </source>
</evidence>
<reference evidence="2 3" key="1">
    <citation type="journal article" date="2009" name="Stand. Genomic Sci.">
        <title>Complete genome sequence of Desulfotomaculum acetoxidans type strain (5575).</title>
        <authorList>
            <person name="Spring S."/>
            <person name="Lapidus A."/>
            <person name="Schroder M."/>
            <person name="Gleim D."/>
            <person name="Sims D."/>
            <person name="Meincke L."/>
            <person name="Glavina Del Rio T."/>
            <person name="Tice H."/>
            <person name="Copeland A."/>
            <person name="Cheng J.F."/>
            <person name="Lucas S."/>
            <person name="Chen F."/>
            <person name="Nolan M."/>
            <person name="Bruce D."/>
            <person name="Goodwin L."/>
            <person name="Pitluck S."/>
            <person name="Ivanova N."/>
            <person name="Mavromatis K."/>
            <person name="Mikhailova N."/>
            <person name="Pati A."/>
            <person name="Chen A."/>
            <person name="Palaniappan K."/>
            <person name="Land M."/>
            <person name="Hauser L."/>
            <person name="Chang Y.J."/>
            <person name="Jeffries C.D."/>
            <person name="Chain P."/>
            <person name="Saunders E."/>
            <person name="Brettin T."/>
            <person name="Detter J.C."/>
            <person name="Goker M."/>
            <person name="Bristow J."/>
            <person name="Eisen J.A."/>
            <person name="Markowitz V."/>
            <person name="Hugenholtz P."/>
            <person name="Kyrpides N.C."/>
            <person name="Klenk H.P."/>
            <person name="Han C."/>
        </authorList>
    </citation>
    <scope>NUCLEOTIDE SEQUENCE [LARGE SCALE GENOMIC DNA]</scope>
    <source>
        <strain evidence="3">ATCC 49208 / DSM 771 / VKM B-1644</strain>
    </source>
</reference>
<dbReference type="HOGENOM" id="CLU_051402_2_0_9"/>
<dbReference type="STRING" id="485916.Dtox_0482"/>
<dbReference type="Gene3D" id="3.40.50.360">
    <property type="match status" value="1"/>
</dbReference>
<dbReference type="PROSITE" id="PS00201">
    <property type="entry name" value="FLAVODOXIN"/>
    <property type="match status" value="1"/>
</dbReference>
<dbReference type="KEGG" id="dae:Dtox_0482"/>
<dbReference type="GO" id="GO:0009055">
    <property type="term" value="F:electron transfer activity"/>
    <property type="evidence" value="ECO:0007669"/>
    <property type="project" value="InterPro"/>
</dbReference>
<keyword evidence="3" id="KW-1185">Reference proteome</keyword>
<dbReference type="PROSITE" id="PS50902">
    <property type="entry name" value="FLAVODOXIN_LIKE"/>
    <property type="match status" value="1"/>
</dbReference>
<dbReference type="eggNOG" id="COG0655">
    <property type="taxonomic scope" value="Bacteria"/>
</dbReference>
<protein>
    <submittedName>
        <fullName evidence="2">Flavodoxin/nitric oxide synthase</fullName>
    </submittedName>
</protein>
<sequence>MLGICKERSELVKAMKISILYFSQTGNTQRMADIVKTGMETVPNVEVRMFPLDAVDDDFLNESKAVIFGTPTYFANTCWQLKKWFDESHNYNLGGKLGAVFATANGLQGGFHTALSTVIDHLITKGMLVYSSGTGCGRPYIHLGAVAVKGHYEQGESLCYIFGQRIAQKASELFGE</sequence>
<dbReference type="InterPro" id="IPR001226">
    <property type="entry name" value="Flavodoxin_CS"/>
</dbReference>
<dbReference type="InterPro" id="IPR008254">
    <property type="entry name" value="Flavodoxin/NO_synth"/>
</dbReference>
<dbReference type="Pfam" id="PF00258">
    <property type="entry name" value="Flavodoxin_1"/>
    <property type="match status" value="1"/>
</dbReference>
<accession>C8W557</accession>
<name>C8W557_DESAS</name>
<dbReference type="Proteomes" id="UP000002217">
    <property type="component" value="Chromosome"/>
</dbReference>
<dbReference type="EMBL" id="CP001720">
    <property type="protein sequence ID" value="ACV61409.1"/>
    <property type="molecule type" value="Genomic_DNA"/>
</dbReference>
<dbReference type="AlphaFoldDB" id="C8W557"/>
<dbReference type="InterPro" id="IPR029039">
    <property type="entry name" value="Flavoprotein-like_sf"/>
</dbReference>
<evidence type="ECO:0000259" key="1">
    <source>
        <dbReference type="PROSITE" id="PS50902"/>
    </source>
</evidence>
<dbReference type="SUPFAM" id="SSF52218">
    <property type="entry name" value="Flavoproteins"/>
    <property type="match status" value="1"/>
</dbReference>
<evidence type="ECO:0000313" key="2">
    <source>
        <dbReference type="EMBL" id="ACV61409.1"/>
    </source>
</evidence>
<proteinExistence type="predicted"/>
<feature type="domain" description="Flavodoxin-like" evidence="1">
    <location>
        <begin position="17"/>
        <end position="167"/>
    </location>
</feature>
<gene>
    <name evidence="2" type="ordered locus">Dtox_0482</name>
</gene>
<dbReference type="GO" id="GO:0010181">
    <property type="term" value="F:FMN binding"/>
    <property type="evidence" value="ECO:0007669"/>
    <property type="project" value="InterPro"/>
</dbReference>
<dbReference type="GO" id="GO:0016651">
    <property type="term" value="F:oxidoreductase activity, acting on NAD(P)H"/>
    <property type="evidence" value="ECO:0007669"/>
    <property type="project" value="UniProtKB-ARBA"/>
</dbReference>
<organism evidence="2 3">
    <name type="scientific">Desulfofarcimen acetoxidans (strain ATCC 49208 / DSM 771 / KCTC 5769 / VKM B-1644 / 5575)</name>
    <name type="common">Desulfotomaculum acetoxidans</name>
    <dbReference type="NCBI Taxonomy" id="485916"/>
    <lineage>
        <taxon>Bacteria</taxon>
        <taxon>Bacillati</taxon>
        <taxon>Bacillota</taxon>
        <taxon>Clostridia</taxon>
        <taxon>Eubacteriales</taxon>
        <taxon>Peptococcaceae</taxon>
        <taxon>Desulfofarcimen</taxon>
    </lineage>
</organism>